<dbReference type="EMBL" id="JABFAB010012655">
    <property type="protein sequence ID" value="MBA0669359.1"/>
    <property type="molecule type" value="Genomic_DNA"/>
</dbReference>
<comment type="caution">
    <text evidence="1">The sequence shown here is derived from an EMBL/GenBank/DDBJ whole genome shotgun (WGS) entry which is preliminary data.</text>
</comment>
<name>A0A7J8W3Z3_9ROSI</name>
<evidence type="ECO:0000313" key="1">
    <source>
        <dbReference type="EMBL" id="MBA0669359.1"/>
    </source>
</evidence>
<organism evidence="1 2">
    <name type="scientific">Gossypium klotzschianum</name>
    <dbReference type="NCBI Taxonomy" id="34286"/>
    <lineage>
        <taxon>Eukaryota</taxon>
        <taxon>Viridiplantae</taxon>
        <taxon>Streptophyta</taxon>
        <taxon>Embryophyta</taxon>
        <taxon>Tracheophyta</taxon>
        <taxon>Spermatophyta</taxon>
        <taxon>Magnoliopsida</taxon>
        <taxon>eudicotyledons</taxon>
        <taxon>Gunneridae</taxon>
        <taxon>Pentapetalae</taxon>
        <taxon>rosids</taxon>
        <taxon>malvids</taxon>
        <taxon>Malvales</taxon>
        <taxon>Malvaceae</taxon>
        <taxon>Malvoideae</taxon>
        <taxon>Gossypium</taxon>
    </lineage>
</organism>
<protein>
    <submittedName>
        <fullName evidence="1">Uncharacterized protein</fullName>
    </submittedName>
</protein>
<dbReference type="AlphaFoldDB" id="A0A7J8W3Z3"/>
<sequence>MPTRSSLQKLIVSDCPQLTPVIISDNLQ</sequence>
<reference evidence="1 2" key="1">
    <citation type="journal article" date="2019" name="Genome Biol. Evol.">
        <title>Insights into the evolution of the New World diploid cottons (Gossypium, subgenus Houzingenia) based on genome sequencing.</title>
        <authorList>
            <person name="Grover C.E."/>
            <person name="Arick M.A. 2nd"/>
            <person name="Thrash A."/>
            <person name="Conover J.L."/>
            <person name="Sanders W.S."/>
            <person name="Peterson D.G."/>
            <person name="Frelichowski J.E."/>
            <person name="Scheffler J.A."/>
            <person name="Scheffler B.E."/>
            <person name="Wendel J.F."/>
        </authorList>
    </citation>
    <scope>NUCLEOTIDE SEQUENCE [LARGE SCALE GENOMIC DNA]</scope>
    <source>
        <strain evidence="1">57</strain>
        <tissue evidence="1">Leaf</tissue>
    </source>
</reference>
<feature type="non-terminal residue" evidence="1">
    <location>
        <position position="28"/>
    </location>
</feature>
<gene>
    <name evidence="1" type="ORF">Goklo_024396</name>
</gene>
<evidence type="ECO:0000313" key="2">
    <source>
        <dbReference type="Proteomes" id="UP000593573"/>
    </source>
</evidence>
<accession>A0A7J8W3Z3</accession>
<proteinExistence type="predicted"/>
<dbReference type="Proteomes" id="UP000593573">
    <property type="component" value="Unassembled WGS sequence"/>
</dbReference>
<keyword evidence="2" id="KW-1185">Reference proteome</keyword>